<dbReference type="Pfam" id="PF04193">
    <property type="entry name" value="PQ-loop"/>
    <property type="match status" value="2"/>
</dbReference>
<dbReference type="PANTHER" id="PTHR12226">
    <property type="entry name" value="MANNOSE-P-DOLICHOL UTILIZATION DEFECT 1 LEC35 -RELATED"/>
    <property type="match status" value="1"/>
</dbReference>
<name>A0AA43QQY7_9LECA</name>
<dbReference type="InterPro" id="IPR016817">
    <property type="entry name" value="MannP-dilichol_defect-1"/>
</dbReference>
<dbReference type="InterPro" id="IPR006603">
    <property type="entry name" value="PQ-loop_rpt"/>
</dbReference>
<reference evidence="10" key="1">
    <citation type="journal article" date="2023" name="Genome Biol. Evol.">
        <title>First Whole Genome Sequence and Flow Cytometry Genome Size Data for the Lichen-Forming Fungus Ramalina farinacea (Ascomycota).</title>
        <authorList>
            <person name="Llewellyn T."/>
            <person name="Mian S."/>
            <person name="Hill R."/>
            <person name="Leitch I.J."/>
            <person name="Gaya E."/>
        </authorList>
    </citation>
    <scope>NUCLEOTIDE SEQUENCE</scope>
    <source>
        <strain evidence="10">LIQ254RAFAR</strain>
    </source>
</reference>
<evidence type="ECO:0008006" key="12">
    <source>
        <dbReference type="Google" id="ProtNLM"/>
    </source>
</evidence>
<evidence type="ECO:0000256" key="7">
    <source>
        <dbReference type="ARBA" id="ARBA00038475"/>
    </source>
</evidence>
<dbReference type="Gene3D" id="1.20.1280.290">
    <property type="match status" value="2"/>
</dbReference>
<feature type="transmembrane region" description="Helical" evidence="9">
    <location>
        <begin position="136"/>
        <end position="153"/>
    </location>
</feature>
<feature type="transmembrane region" description="Helical" evidence="9">
    <location>
        <begin position="193"/>
        <end position="212"/>
    </location>
</feature>
<sequence>MDAVRSTLQPITRALPFPIFRFGVDQLGSECYKSLVLDINLDDTKCIKLATSKALGIAIIAGSAVVKIPQILKLLNSQSASGVSFLSNLLETTAFVITLAYNARNGFPFSTYGEVALVTAQNVVICLLVLKYRNQTAAAGALLGGLLTAGWALQNEAVVDQKMLGYAQMGAGILGVGSKLPQILAIWQQGGTGQLSAFAVFNYLIGSASRIFTTIQEVDDKMILYGFLAGFALNAVLAAQMVYYWRSPATASHAAEIGKEPEKIAMGSTTGASKGEDLQGRHVRGQKYKDPTPLRYVREPALYSQYIYISRPPTNQRQKNAQKAFSSAEQDLETLIHQLEQGSIYIDAIVSVVPIESIVSPPPAIFGDSVVGEFIKRLRLNPNYNEAATSLIVTDWQFEVKRGELWQENPIFCQGLNFSLEKSGHIQQPKTDNPLSQVGSTKQGAATYQEDSDDDCLSLLEQLELATSETTDESSNEVVNVEHKKEVALTSSGQGSNEGGAFPTDEEDFVLVSAAPSSSASQENEKTTDEDEIAWPSWTGM</sequence>
<feature type="transmembrane region" description="Helical" evidence="9">
    <location>
        <begin position="109"/>
        <end position="130"/>
    </location>
</feature>
<evidence type="ECO:0000256" key="6">
    <source>
        <dbReference type="ARBA" id="ARBA00023136"/>
    </source>
</evidence>
<keyword evidence="6 9" id="KW-0472">Membrane</keyword>
<comment type="similarity">
    <text evidence="7">Belongs to the MPDU1 (TC 2.A.43.3) family.</text>
</comment>
<dbReference type="GO" id="GO:0016020">
    <property type="term" value="C:membrane"/>
    <property type="evidence" value="ECO:0007669"/>
    <property type="project" value="UniProtKB-SubCell"/>
</dbReference>
<evidence type="ECO:0000256" key="2">
    <source>
        <dbReference type="ARBA" id="ARBA00022448"/>
    </source>
</evidence>
<evidence type="ECO:0000256" key="1">
    <source>
        <dbReference type="ARBA" id="ARBA00004141"/>
    </source>
</evidence>
<keyword evidence="5 9" id="KW-1133">Transmembrane helix</keyword>
<dbReference type="FunFam" id="1.20.1280.290:FF:000006">
    <property type="entry name" value="mannose-P-dolichol utilization defect 1 protein"/>
    <property type="match status" value="1"/>
</dbReference>
<evidence type="ECO:0000313" key="10">
    <source>
        <dbReference type="EMBL" id="MDI1491008.1"/>
    </source>
</evidence>
<keyword evidence="4" id="KW-0677">Repeat</keyword>
<feature type="transmembrane region" description="Helical" evidence="9">
    <location>
        <begin position="224"/>
        <end position="245"/>
    </location>
</feature>
<feature type="transmembrane region" description="Helical" evidence="9">
    <location>
        <begin position="84"/>
        <end position="102"/>
    </location>
</feature>
<dbReference type="EMBL" id="JAPUFD010000013">
    <property type="protein sequence ID" value="MDI1491008.1"/>
    <property type="molecule type" value="Genomic_DNA"/>
</dbReference>
<protein>
    <recommendedName>
        <fullName evidence="12">Mannose-P-dolichol utilization defect 1 protein homolog</fullName>
    </recommendedName>
</protein>
<evidence type="ECO:0000256" key="4">
    <source>
        <dbReference type="ARBA" id="ARBA00022737"/>
    </source>
</evidence>
<dbReference type="SMART" id="SM00679">
    <property type="entry name" value="CTNS"/>
    <property type="match status" value="2"/>
</dbReference>
<comment type="caution">
    <text evidence="10">The sequence shown here is derived from an EMBL/GenBank/DDBJ whole genome shotgun (WGS) entry which is preliminary data.</text>
</comment>
<feature type="region of interest" description="Disordered" evidence="8">
    <location>
        <begin position="424"/>
        <end position="453"/>
    </location>
</feature>
<evidence type="ECO:0000256" key="3">
    <source>
        <dbReference type="ARBA" id="ARBA00022692"/>
    </source>
</evidence>
<gene>
    <name evidence="10" type="ORF">OHK93_002213</name>
</gene>
<evidence type="ECO:0000256" key="9">
    <source>
        <dbReference type="SAM" id="Phobius"/>
    </source>
</evidence>
<evidence type="ECO:0000313" key="11">
    <source>
        <dbReference type="Proteomes" id="UP001161017"/>
    </source>
</evidence>
<dbReference type="Proteomes" id="UP001161017">
    <property type="component" value="Unassembled WGS sequence"/>
</dbReference>
<dbReference type="PANTHER" id="PTHR12226:SF2">
    <property type="entry name" value="MANNOSE-P-DOLICHOL UTILIZATION DEFECT 1 PROTEIN"/>
    <property type="match status" value="1"/>
</dbReference>
<proteinExistence type="inferred from homology"/>
<evidence type="ECO:0000256" key="8">
    <source>
        <dbReference type="SAM" id="MobiDB-lite"/>
    </source>
</evidence>
<evidence type="ECO:0000256" key="5">
    <source>
        <dbReference type="ARBA" id="ARBA00022989"/>
    </source>
</evidence>
<feature type="compositionally biased region" description="Polar residues" evidence="8">
    <location>
        <begin position="425"/>
        <end position="446"/>
    </location>
</feature>
<accession>A0AA43QQY7</accession>
<keyword evidence="2" id="KW-0813">Transport</keyword>
<keyword evidence="11" id="KW-1185">Reference proteome</keyword>
<dbReference type="AlphaFoldDB" id="A0AA43QQY7"/>
<organism evidence="10 11">
    <name type="scientific">Ramalina farinacea</name>
    <dbReference type="NCBI Taxonomy" id="258253"/>
    <lineage>
        <taxon>Eukaryota</taxon>
        <taxon>Fungi</taxon>
        <taxon>Dikarya</taxon>
        <taxon>Ascomycota</taxon>
        <taxon>Pezizomycotina</taxon>
        <taxon>Lecanoromycetes</taxon>
        <taxon>OSLEUM clade</taxon>
        <taxon>Lecanoromycetidae</taxon>
        <taxon>Lecanorales</taxon>
        <taxon>Lecanorineae</taxon>
        <taxon>Ramalinaceae</taxon>
        <taxon>Ramalina</taxon>
    </lineage>
</organism>
<feature type="region of interest" description="Disordered" evidence="8">
    <location>
        <begin position="487"/>
        <end position="541"/>
    </location>
</feature>
<comment type="subcellular location">
    <subcellularLocation>
        <location evidence="1">Membrane</location>
        <topology evidence="1">Multi-pass membrane protein</topology>
    </subcellularLocation>
</comment>
<keyword evidence="3 9" id="KW-0812">Transmembrane</keyword>